<feature type="compositionally biased region" description="Polar residues" evidence="1">
    <location>
        <begin position="262"/>
        <end position="273"/>
    </location>
</feature>
<feature type="region of interest" description="Disordered" evidence="1">
    <location>
        <begin position="651"/>
        <end position="675"/>
    </location>
</feature>
<name>A0A5N5NKT7_9ROSI</name>
<organism evidence="3 4">
    <name type="scientific">Salix brachista</name>
    <dbReference type="NCBI Taxonomy" id="2182728"/>
    <lineage>
        <taxon>Eukaryota</taxon>
        <taxon>Viridiplantae</taxon>
        <taxon>Streptophyta</taxon>
        <taxon>Embryophyta</taxon>
        <taxon>Tracheophyta</taxon>
        <taxon>Spermatophyta</taxon>
        <taxon>Magnoliopsida</taxon>
        <taxon>eudicotyledons</taxon>
        <taxon>Gunneridae</taxon>
        <taxon>Pentapetalae</taxon>
        <taxon>rosids</taxon>
        <taxon>fabids</taxon>
        <taxon>Malpighiales</taxon>
        <taxon>Salicaceae</taxon>
        <taxon>Saliceae</taxon>
        <taxon>Salix</taxon>
    </lineage>
</organism>
<keyword evidence="2" id="KW-0812">Transmembrane</keyword>
<gene>
    <name evidence="3" type="ORF">DKX38_001937</name>
</gene>
<comment type="caution">
    <text evidence="3">The sequence shown here is derived from an EMBL/GenBank/DDBJ whole genome shotgun (WGS) entry which is preliminary data.</text>
</comment>
<dbReference type="InterPro" id="IPR040305">
    <property type="entry name" value="At1g75730-like"/>
</dbReference>
<reference evidence="4" key="1">
    <citation type="journal article" date="2019" name="Gigascience">
        <title>De novo genome assembly of the endangered Acer yangbiense, a plant species with extremely small populations endemic to Yunnan Province, China.</title>
        <authorList>
            <person name="Yang J."/>
            <person name="Wariss H.M."/>
            <person name="Tao L."/>
            <person name="Zhang R."/>
            <person name="Yun Q."/>
            <person name="Hollingsworth P."/>
            <person name="Dao Z."/>
            <person name="Luo G."/>
            <person name="Guo H."/>
            <person name="Ma Y."/>
            <person name="Sun W."/>
        </authorList>
    </citation>
    <scope>NUCLEOTIDE SEQUENCE [LARGE SCALE GENOMIC DNA]</scope>
    <source>
        <strain evidence="4">cv. br00</strain>
    </source>
</reference>
<dbReference type="EMBL" id="VDCV01000002">
    <property type="protein sequence ID" value="KAB5568144.1"/>
    <property type="molecule type" value="Genomic_DNA"/>
</dbReference>
<evidence type="ECO:0000256" key="2">
    <source>
        <dbReference type="SAM" id="Phobius"/>
    </source>
</evidence>
<feature type="region of interest" description="Disordered" evidence="1">
    <location>
        <begin position="164"/>
        <end position="219"/>
    </location>
</feature>
<feature type="region of interest" description="Disordered" evidence="1">
    <location>
        <begin position="245"/>
        <end position="276"/>
    </location>
</feature>
<keyword evidence="2" id="KW-0472">Membrane</keyword>
<proteinExistence type="predicted"/>
<keyword evidence="2" id="KW-1133">Transmembrane helix</keyword>
<protein>
    <submittedName>
        <fullName evidence="3">Uncharacterized protein</fullName>
    </submittedName>
</protein>
<sequence length="788" mass="86565">MIEMNKIKDVRPRASRLSRQQIKQSGQKLLSGDFFFGLLILILILINSISSSILSLIFYLLVIFFLGLNGGDFVVSLEKSKRIKRLSAVNNNSEINKGSCCYEVEEEKKCEMGGGGGCDVFDKEVLQAPSGSIGTASKSNKRFKLPRKLIDDCNGVVPRKLRSAMKKRNRESLSPPFLDSKKLSHTHGGVESLKKDGLKKSGLNVTQPRPDWSSKQSVCGTITKDEEEVVETLYSLAGMFANNEEPKTECKSGNDSLDAGPSTLQEPSESDSPTVKEDLNSICLPRIDEAAQETWHDEIAKADCLNGPSFQECPAFPSYKVQGELGSCVAQVNLAAMLAKQEELKPRCDSVSLFIAPEQYQDTVKVKQSTQMETSLERKPGIALGLTATCSTTLDSCFFSSEGPALWSSLSSTVSIGACNYGSSSQSSATKFPSWMDTDFGATRPSSFQNRSSAGKASKVNTDKRSWKRSSTHVYISRLIQVLQIPESRDSLPLHLNQLRPQDILRQGVFMTINNFNGNRNGLNGATPSKAKANMTDKNSNQDGIGTLRRQRLHQDQPQTPSGVYNSQKQTFNFLSLSTGGGSLEANNISNGVGNRSEHSAQLQFPYQHSHFQQQHSTPASFPMSQAYCTSSSYPDQATAQQAWVPQPPYFGNLYRGSRTSPSGFANHQQQQQEQEQLQQLWAAQLGAAQYRTSANSTTPFPNWQNARQESPTQISLARPPIPTLSSQEAVGPKYAQISQQQLMTITALPLARVRRQDHHLSSAFEETGGGFRTGGALPLQLLCNERP</sequence>
<feature type="region of interest" description="Disordered" evidence="1">
    <location>
        <begin position="443"/>
        <end position="464"/>
    </location>
</feature>
<dbReference type="Proteomes" id="UP000326939">
    <property type="component" value="Chromosome 2"/>
</dbReference>
<evidence type="ECO:0000313" key="3">
    <source>
        <dbReference type="EMBL" id="KAB5568144.1"/>
    </source>
</evidence>
<evidence type="ECO:0000313" key="4">
    <source>
        <dbReference type="Proteomes" id="UP000326939"/>
    </source>
</evidence>
<feature type="transmembrane region" description="Helical" evidence="2">
    <location>
        <begin position="56"/>
        <end position="75"/>
    </location>
</feature>
<evidence type="ECO:0000256" key="1">
    <source>
        <dbReference type="SAM" id="MobiDB-lite"/>
    </source>
</evidence>
<keyword evidence="4" id="KW-1185">Reference proteome</keyword>
<dbReference type="PANTHER" id="PTHR34792">
    <property type="entry name" value="OS02G0121500 PROTEIN"/>
    <property type="match status" value="1"/>
</dbReference>
<accession>A0A5N5NKT7</accession>
<dbReference type="PANTHER" id="PTHR34792:SF1">
    <property type="entry name" value="OS02G0121500 PROTEIN"/>
    <property type="match status" value="1"/>
</dbReference>
<feature type="compositionally biased region" description="Polar residues" evidence="1">
    <location>
        <begin position="444"/>
        <end position="455"/>
    </location>
</feature>
<dbReference type="AlphaFoldDB" id="A0A5N5NKT7"/>
<feature type="compositionally biased region" description="Polar residues" evidence="1">
    <location>
        <begin position="658"/>
        <end position="668"/>
    </location>
</feature>